<feature type="signal peptide" evidence="13">
    <location>
        <begin position="1"/>
        <end position="29"/>
    </location>
</feature>
<evidence type="ECO:0000256" key="7">
    <source>
        <dbReference type="ARBA" id="ARBA00022737"/>
    </source>
</evidence>
<feature type="domain" description="Cytochrome c" evidence="14">
    <location>
        <begin position="368"/>
        <end position="458"/>
    </location>
</feature>
<keyword evidence="4 11" id="KW-0349">Heme</keyword>
<reference evidence="15 16" key="1">
    <citation type="submission" date="2023-05" db="EMBL/GenBank/DDBJ databases">
        <authorList>
            <person name="Yin Y."/>
            <person name="Lu Z."/>
        </authorList>
    </citation>
    <scope>NUCLEOTIDE SEQUENCE [LARGE SCALE GENOMIC DNA]</scope>
    <source>
        <strain evidence="15 16">ZM22</strain>
    </source>
</reference>
<evidence type="ECO:0000256" key="4">
    <source>
        <dbReference type="ARBA" id="ARBA00022617"/>
    </source>
</evidence>
<comment type="subcellular location">
    <subcellularLocation>
        <location evidence="1">Cell membrane</location>
    </subcellularLocation>
</comment>
<dbReference type="Proteomes" id="UP001240697">
    <property type="component" value="Chromosome"/>
</dbReference>
<keyword evidence="7" id="KW-0677">Repeat</keyword>
<feature type="region of interest" description="Disordered" evidence="12">
    <location>
        <begin position="49"/>
        <end position="77"/>
    </location>
</feature>
<evidence type="ECO:0000256" key="1">
    <source>
        <dbReference type="ARBA" id="ARBA00004236"/>
    </source>
</evidence>
<keyword evidence="16" id="KW-1185">Reference proteome</keyword>
<dbReference type="InterPro" id="IPR051459">
    <property type="entry name" value="Cytochrome_c-type_DH"/>
</dbReference>
<evidence type="ECO:0000256" key="10">
    <source>
        <dbReference type="ARBA" id="ARBA00023136"/>
    </source>
</evidence>
<evidence type="ECO:0000256" key="5">
    <source>
        <dbReference type="ARBA" id="ARBA00022723"/>
    </source>
</evidence>
<dbReference type="PIRSF" id="PIRSF000018">
    <property type="entry name" value="Mb_ADH_cyt_c"/>
    <property type="match status" value="1"/>
</dbReference>
<dbReference type="InterPro" id="IPR008168">
    <property type="entry name" value="Cyt_C_IC"/>
</dbReference>
<dbReference type="InterPro" id="IPR036909">
    <property type="entry name" value="Cyt_c-like_dom_sf"/>
</dbReference>
<evidence type="ECO:0000313" key="15">
    <source>
        <dbReference type="EMBL" id="WHS65328.1"/>
    </source>
</evidence>
<keyword evidence="6 13" id="KW-0732">Signal</keyword>
<feature type="domain" description="Cytochrome c" evidence="14">
    <location>
        <begin position="79"/>
        <end position="182"/>
    </location>
</feature>
<dbReference type="InterPro" id="IPR009056">
    <property type="entry name" value="Cyt_c-like_dom"/>
</dbReference>
<keyword evidence="5 11" id="KW-0479">Metal-binding</keyword>
<evidence type="ECO:0000256" key="11">
    <source>
        <dbReference type="PROSITE-ProRule" id="PRU00433"/>
    </source>
</evidence>
<name>A0ABY8SQW9_9BURK</name>
<evidence type="ECO:0000256" key="13">
    <source>
        <dbReference type="SAM" id="SignalP"/>
    </source>
</evidence>
<organism evidence="15 16">
    <name type="scientific">Comamonas resistens</name>
    <dbReference type="NCBI Taxonomy" id="3046670"/>
    <lineage>
        <taxon>Bacteria</taxon>
        <taxon>Pseudomonadati</taxon>
        <taxon>Pseudomonadota</taxon>
        <taxon>Betaproteobacteria</taxon>
        <taxon>Burkholderiales</taxon>
        <taxon>Comamonadaceae</taxon>
        <taxon>Comamonas</taxon>
    </lineage>
</organism>
<dbReference type="EMBL" id="CP125947">
    <property type="protein sequence ID" value="WHS65328.1"/>
    <property type="molecule type" value="Genomic_DNA"/>
</dbReference>
<evidence type="ECO:0000256" key="3">
    <source>
        <dbReference type="ARBA" id="ARBA00022475"/>
    </source>
</evidence>
<proteinExistence type="predicted"/>
<keyword evidence="10" id="KW-0472">Membrane</keyword>
<keyword evidence="2" id="KW-0813">Transport</keyword>
<evidence type="ECO:0000256" key="8">
    <source>
        <dbReference type="ARBA" id="ARBA00022982"/>
    </source>
</evidence>
<protein>
    <submittedName>
        <fullName evidence="15">Cytochrome c</fullName>
    </submittedName>
</protein>
<dbReference type="Pfam" id="PF00034">
    <property type="entry name" value="Cytochrom_C"/>
    <property type="match status" value="2"/>
</dbReference>
<dbReference type="PRINTS" id="PR00605">
    <property type="entry name" value="CYTCHROMECIC"/>
</dbReference>
<dbReference type="InterPro" id="IPR014353">
    <property type="entry name" value="Membr-bd_ADH_cyt_c"/>
</dbReference>
<dbReference type="SUPFAM" id="SSF46626">
    <property type="entry name" value="Cytochrome c"/>
    <property type="match status" value="3"/>
</dbReference>
<dbReference type="Gene3D" id="1.10.760.10">
    <property type="entry name" value="Cytochrome c-like domain"/>
    <property type="match status" value="3"/>
</dbReference>
<evidence type="ECO:0000256" key="9">
    <source>
        <dbReference type="ARBA" id="ARBA00023004"/>
    </source>
</evidence>
<gene>
    <name evidence="15" type="ORF">QMY55_23090</name>
</gene>
<feature type="chain" id="PRO_5046998821" evidence="13">
    <location>
        <begin position="30"/>
        <end position="487"/>
    </location>
</feature>
<evidence type="ECO:0000256" key="6">
    <source>
        <dbReference type="ARBA" id="ARBA00022729"/>
    </source>
</evidence>
<keyword evidence="9 11" id="KW-0408">Iron</keyword>
<evidence type="ECO:0000256" key="2">
    <source>
        <dbReference type="ARBA" id="ARBA00022448"/>
    </source>
</evidence>
<keyword evidence="3" id="KW-1003">Cell membrane</keyword>
<evidence type="ECO:0000313" key="16">
    <source>
        <dbReference type="Proteomes" id="UP001240697"/>
    </source>
</evidence>
<evidence type="ECO:0000256" key="12">
    <source>
        <dbReference type="SAM" id="MobiDB-lite"/>
    </source>
</evidence>
<feature type="domain" description="Cytochrome c" evidence="14">
    <location>
        <begin position="230"/>
        <end position="345"/>
    </location>
</feature>
<evidence type="ECO:0000259" key="14">
    <source>
        <dbReference type="PROSITE" id="PS51007"/>
    </source>
</evidence>
<dbReference type="PANTHER" id="PTHR35008">
    <property type="entry name" value="BLL4482 PROTEIN-RELATED"/>
    <property type="match status" value="1"/>
</dbReference>
<dbReference type="PANTHER" id="PTHR35008:SF8">
    <property type="entry name" value="ALCOHOL DEHYDROGENASE CYTOCHROME C SUBUNIT"/>
    <property type="match status" value="1"/>
</dbReference>
<accession>A0ABY8SQW9</accession>
<sequence length="487" mass="51924">MTRPSSRLQRRLVAISVIAASALGISAWAQKEAETSASLAPAATVSNVPAARGQTGPQDMVTTAAHQPPEPITAATSSDPLVRGAYLARMGDCVACHTAPGGKPFAGGLPMETPIGTIYSSNITPDKTAGIGSYSFADFDQAVRHGKDREKGSLYPAMPYPSYARVSEQDMKDLYAYFMQQVKPVDSKPPENGIRWPLSMRWPLGIWRSLFAPDADKVQAKSETAAPTADARLRGAYLVEGLGHCGACHTPRSFTMAEKALDGSDNRFLSGGDQPMDGWVAKSLRGNDADGLAAWSEADIVALLKTGRNNHTAVFGGMSDVIAHSTQHISDSDLNSIAVYLKSLPAQGKPKSRFAASPDTANALWKGDTKQYGSALYLDNCAACHRSDGKGYQQVFPALAGNAAVLGDDPNNLIRIVLQGSKLPATATRPSTFTMPAFAWRMSDQQVADLVTFVRRSWGNQAAAVSATQVQEMRKTLPAPTARNDQP</sequence>
<keyword evidence="8" id="KW-0249">Electron transport</keyword>
<feature type="compositionally biased region" description="Polar residues" evidence="12">
    <location>
        <begin position="55"/>
        <end position="65"/>
    </location>
</feature>
<dbReference type="PROSITE" id="PS51007">
    <property type="entry name" value="CYTC"/>
    <property type="match status" value="3"/>
</dbReference>